<keyword evidence="2" id="KW-1185">Reference proteome</keyword>
<sequence length="93" mass="10506">MWVLREFRKLDLGVIDGKGIEPVASNGHPHPPTHTDISNNRSMGYGCSIFSEKNEKVLLCRSLHHRQKFCSNSGDAGVREMNTSDDMFLTQMK</sequence>
<evidence type="ECO:0000313" key="1">
    <source>
        <dbReference type="EMBL" id="GMN19141.1"/>
    </source>
</evidence>
<dbReference type="EMBL" id="BTGU01001221">
    <property type="protein sequence ID" value="GMN19141.1"/>
    <property type="molecule type" value="Genomic_DNA"/>
</dbReference>
<dbReference type="Proteomes" id="UP001187192">
    <property type="component" value="Unassembled WGS sequence"/>
</dbReference>
<organism evidence="1 2">
    <name type="scientific">Ficus carica</name>
    <name type="common">Common fig</name>
    <dbReference type="NCBI Taxonomy" id="3494"/>
    <lineage>
        <taxon>Eukaryota</taxon>
        <taxon>Viridiplantae</taxon>
        <taxon>Streptophyta</taxon>
        <taxon>Embryophyta</taxon>
        <taxon>Tracheophyta</taxon>
        <taxon>Spermatophyta</taxon>
        <taxon>Magnoliopsida</taxon>
        <taxon>eudicotyledons</taxon>
        <taxon>Gunneridae</taxon>
        <taxon>Pentapetalae</taxon>
        <taxon>rosids</taxon>
        <taxon>fabids</taxon>
        <taxon>Rosales</taxon>
        <taxon>Moraceae</taxon>
        <taxon>Ficeae</taxon>
        <taxon>Ficus</taxon>
    </lineage>
</organism>
<dbReference type="Gramene" id="FCD_00031810-RA">
    <property type="protein sequence ID" value="FCD_00031810-RA:cds"/>
    <property type="gene ID" value="FCD_00031810"/>
</dbReference>
<evidence type="ECO:0000313" key="2">
    <source>
        <dbReference type="Proteomes" id="UP001187192"/>
    </source>
</evidence>
<proteinExistence type="predicted"/>
<accession>A0AA87YZF7</accession>
<name>A0AA87YZF7_FICCA</name>
<dbReference type="AlphaFoldDB" id="A0AA87YZF7"/>
<comment type="caution">
    <text evidence="1">The sequence shown here is derived from an EMBL/GenBank/DDBJ whole genome shotgun (WGS) entry which is preliminary data.</text>
</comment>
<gene>
    <name evidence="1" type="ORF">TIFTF001_039730</name>
</gene>
<reference evidence="1" key="1">
    <citation type="submission" date="2023-07" db="EMBL/GenBank/DDBJ databases">
        <title>draft genome sequence of fig (Ficus carica).</title>
        <authorList>
            <person name="Takahashi T."/>
            <person name="Nishimura K."/>
        </authorList>
    </citation>
    <scope>NUCLEOTIDE SEQUENCE</scope>
</reference>
<protein>
    <submittedName>
        <fullName evidence="1">Uncharacterized protein</fullName>
    </submittedName>
</protein>